<dbReference type="GO" id="GO:0006508">
    <property type="term" value="P:proteolysis"/>
    <property type="evidence" value="ECO:0007669"/>
    <property type="project" value="InterPro"/>
</dbReference>
<sequence>MRISDKPDLPLLRPRTSPFNVQQTSTSPSMLQSTWASIRANRSQLRSIGSVIGWVLLGSLVSSVFLTPKRLVDSSNSNSLMHVVNDQVDLMATGAFAGCGKREDDITAVQKNKGSGWFLGGNDPEHVVTSLPEVTSIDDLPTNWDWRDYNRTGIGLTTTVLNQMVPRACGSCWAFATISALSDRIRIARFKKTGRLGPEVLLSPQVLLDCGMQSFGSCYGGDPRYAHKWIHENGIVDWTCSPYIASHPSFMGGHDCALAQCHTCALNGECFVVEDPVKYRISEYGTLNFTTPEEFELQAMNEVYHRGPIVVSMYSHSPEYRKYKGGYILRDATKYTGTSHVVSIVGWGTDTKTGIKYWVVRNSDGTNWGDQGFFLAERGVNIYNMETHGAWAVPIV</sequence>
<dbReference type="Proteomes" id="UP001162060">
    <property type="component" value="Unassembled WGS sequence"/>
</dbReference>
<keyword evidence="2" id="KW-0865">Zymogen</keyword>
<evidence type="ECO:0000256" key="1">
    <source>
        <dbReference type="ARBA" id="ARBA00008455"/>
    </source>
</evidence>
<dbReference type="PANTHER" id="PTHR12411">
    <property type="entry name" value="CYSTEINE PROTEASE FAMILY C1-RELATED"/>
    <property type="match status" value="1"/>
</dbReference>
<comment type="caution">
    <text evidence="5">The sequence shown here is derived from an EMBL/GenBank/DDBJ whole genome shotgun (WGS) entry which is preliminary data.</text>
</comment>
<evidence type="ECO:0000313" key="6">
    <source>
        <dbReference type="EMBL" id="CAK7941681.1"/>
    </source>
</evidence>
<evidence type="ECO:0000256" key="3">
    <source>
        <dbReference type="SAM" id="MobiDB-lite"/>
    </source>
</evidence>
<dbReference type="SUPFAM" id="SSF54001">
    <property type="entry name" value="Cysteine proteinases"/>
    <property type="match status" value="1"/>
</dbReference>
<name>A0AAV1SY77_9STRA</name>
<organism evidence="5 7">
    <name type="scientific">Peronospora matthiolae</name>
    <dbReference type="NCBI Taxonomy" id="2874970"/>
    <lineage>
        <taxon>Eukaryota</taxon>
        <taxon>Sar</taxon>
        <taxon>Stramenopiles</taxon>
        <taxon>Oomycota</taxon>
        <taxon>Peronosporomycetes</taxon>
        <taxon>Peronosporales</taxon>
        <taxon>Peronosporaceae</taxon>
        <taxon>Peronospora</taxon>
    </lineage>
</organism>
<comment type="similarity">
    <text evidence="1">Belongs to the peptidase C1 family.</text>
</comment>
<evidence type="ECO:0000256" key="2">
    <source>
        <dbReference type="ARBA" id="ARBA00023145"/>
    </source>
</evidence>
<proteinExistence type="inferred from homology"/>
<evidence type="ECO:0000313" key="5">
    <source>
        <dbReference type="EMBL" id="CAK7891100.1"/>
    </source>
</evidence>
<dbReference type="PRINTS" id="PR00705">
    <property type="entry name" value="PAPAIN"/>
</dbReference>
<feature type="compositionally biased region" description="Polar residues" evidence="3">
    <location>
        <begin position="17"/>
        <end position="26"/>
    </location>
</feature>
<dbReference type="EMBL" id="CAKLBY020000003">
    <property type="protein sequence ID" value="CAK7891100.1"/>
    <property type="molecule type" value="Genomic_DNA"/>
</dbReference>
<dbReference type="InterPro" id="IPR013128">
    <property type="entry name" value="Peptidase_C1A"/>
</dbReference>
<feature type="region of interest" description="Disordered" evidence="3">
    <location>
        <begin position="1"/>
        <end position="26"/>
    </location>
</feature>
<dbReference type="EMBL" id="CAKLBY020000264">
    <property type="protein sequence ID" value="CAK7941681.1"/>
    <property type="molecule type" value="Genomic_DNA"/>
</dbReference>
<dbReference type="Gene3D" id="3.90.70.10">
    <property type="entry name" value="Cysteine proteinases"/>
    <property type="match status" value="1"/>
</dbReference>
<gene>
    <name evidence="5" type="ORF">PM001_LOCUS115</name>
    <name evidence="6" type="ORF">PM001_LOCUS26831</name>
</gene>
<dbReference type="InterPro" id="IPR038765">
    <property type="entry name" value="Papain-like_cys_pep_sf"/>
</dbReference>
<protein>
    <recommendedName>
        <fullName evidence="4">Peptidase C1A papain C-terminal domain-containing protein</fullName>
    </recommendedName>
</protein>
<dbReference type="InterPro" id="IPR000668">
    <property type="entry name" value="Peptidase_C1A_C"/>
</dbReference>
<accession>A0AAV1SY77</accession>
<dbReference type="SMART" id="SM00645">
    <property type="entry name" value="Pept_C1"/>
    <property type="match status" value="1"/>
</dbReference>
<reference evidence="5" key="1">
    <citation type="submission" date="2024-01" db="EMBL/GenBank/DDBJ databases">
        <authorList>
            <person name="Webb A."/>
        </authorList>
    </citation>
    <scope>NUCLEOTIDE SEQUENCE</scope>
    <source>
        <strain evidence="5">Pm1</strain>
    </source>
</reference>
<evidence type="ECO:0000313" key="7">
    <source>
        <dbReference type="Proteomes" id="UP001162060"/>
    </source>
</evidence>
<dbReference type="Pfam" id="PF00112">
    <property type="entry name" value="Peptidase_C1"/>
    <property type="match status" value="1"/>
</dbReference>
<evidence type="ECO:0000259" key="4">
    <source>
        <dbReference type="SMART" id="SM00645"/>
    </source>
</evidence>
<dbReference type="GO" id="GO:0008234">
    <property type="term" value="F:cysteine-type peptidase activity"/>
    <property type="evidence" value="ECO:0007669"/>
    <property type="project" value="InterPro"/>
</dbReference>
<feature type="domain" description="Peptidase C1A papain C-terminal" evidence="4">
    <location>
        <begin position="140"/>
        <end position="391"/>
    </location>
</feature>
<dbReference type="AlphaFoldDB" id="A0AAV1SY77"/>